<dbReference type="InterPro" id="IPR012989">
    <property type="entry name" value="SEP_domain"/>
</dbReference>
<dbReference type="InterPro" id="IPR029071">
    <property type="entry name" value="Ubiquitin-like_domsf"/>
</dbReference>
<evidence type="ECO:0000256" key="10">
    <source>
        <dbReference type="SAM" id="MobiDB-lite"/>
    </source>
</evidence>
<dbReference type="SUPFAM" id="SSF102848">
    <property type="entry name" value="NSFL1 (p97 ATPase) cofactor p47, SEP domain"/>
    <property type="match status" value="1"/>
</dbReference>
<dbReference type="EMBL" id="JAUZQC010000012">
    <property type="protein sequence ID" value="KAK5862540.1"/>
    <property type="molecule type" value="Genomic_DNA"/>
</dbReference>
<evidence type="ECO:0000256" key="6">
    <source>
        <dbReference type="ARBA" id="ARBA00062345"/>
    </source>
</evidence>
<dbReference type="InterPro" id="IPR036241">
    <property type="entry name" value="NSFL1C_SEP_dom_sf"/>
</dbReference>
<evidence type="ECO:0000256" key="2">
    <source>
        <dbReference type="ARBA" id="ARBA00022490"/>
    </source>
</evidence>
<evidence type="ECO:0000259" key="11">
    <source>
        <dbReference type="PROSITE" id="PS50033"/>
    </source>
</evidence>
<keyword evidence="3" id="KW-0175">Coiled coil</keyword>
<dbReference type="PROSITE" id="PS51399">
    <property type="entry name" value="SEP"/>
    <property type="match status" value="1"/>
</dbReference>
<gene>
    <name evidence="14" type="ORF">PBY51_017925</name>
</gene>
<dbReference type="Proteomes" id="UP001346869">
    <property type="component" value="Unassembled WGS sequence"/>
</dbReference>
<dbReference type="SUPFAM" id="SSF54236">
    <property type="entry name" value="Ubiquitin-like"/>
    <property type="match status" value="1"/>
</dbReference>
<dbReference type="AlphaFoldDB" id="A0AAN7XMP3"/>
<dbReference type="GO" id="GO:0043130">
    <property type="term" value="F:ubiquitin binding"/>
    <property type="evidence" value="ECO:0007669"/>
    <property type="project" value="TreeGrafter"/>
</dbReference>
<evidence type="ECO:0000256" key="4">
    <source>
        <dbReference type="ARBA" id="ARBA00023212"/>
    </source>
</evidence>
<dbReference type="CDD" id="cd17077">
    <property type="entry name" value="UBX_UBXN11"/>
    <property type="match status" value="1"/>
</dbReference>
<evidence type="ECO:0000256" key="9">
    <source>
        <dbReference type="ARBA" id="ARBA00081109"/>
    </source>
</evidence>
<feature type="region of interest" description="Disordered" evidence="10">
    <location>
        <begin position="1"/>
        <end position="23"/>
    </location>
</feature>
<dbReference type="PROSITE" id="PS50033">
    <property type="entry name" value="UBX"/>
    <property type="match status" value="1"/>
</dbReference>
<keyword evidence="4" id="KW-0206">Cytoskeleton</keyword>
<dbReference type="Gene3D" id="3.10.20.90">
    <property type="entry name" value="Phosphatidylinositol 3-kinase Catalytic Subunit, Chain A, domain 1"/>
    <property type="match status" value="1"/>
</dbReference>
<feature type="domain" description="SEP" evidence="13">
    <location>
        <begin position="232"/>
        <end position="296"/>
    </location>
</feature>
<dbReference type="FunFam" id="3.30.420.210:FF:000003">
    <property type="entry name" value="UBX domain protein 11"/>
    <property type="match status" value="1"/>
</dbReference>
<feature type="domain" description="UBX" evidence="11">
    <location>
        <begin position="398"/>
        <end position="475"/>
    </location>
</feature>
<accession>A0AAN7XMP3</accession>
<dbReference type="InterPro" id="IPR001012">
    <property type="entry name" value="UBX_dom"/>
</dbReference>
<feature type="region of interest" description="Disordered" evidence="10">
    <location>
        <begin position="306"/>
        <end position="326"/>
    </location>
</feature>
<reference evidence="14 15" key="1">
    <citation type="journal article" date="2023" name="Genes (Basel)">
        <title>Chromosome-Level Genome Assembly and Circadian Gene Repertoire of the Patagonia Blennie Eleginops maclovinus-The Closest Ancestral Proxy of Antarctic Cryonotothenioids.</title>
        <authorList>
            <person name="Cheng C.C."/>
            <person name="Rivera-Colon A.G."/>
            <person name="Minhas B.F."/>
            <person name="Wilson L."/>
            <person name="Rayamajhi N."/>
            <person name="Vargas-Chacoff L."/>
            <person name="Catchen J.M."/>
        </authorList>
    </citation>
    <scope>NUCLEOTIDE SEQUENCE [LARGE SCALE GENOMIC DNA]</scope>
    <source>
        <strain evidence="14">JMC-PN-2008</strain>
    </source>
</reference>
<dbReference type="Pfam" id="PF00789">
    <property type="entry name" value="UBX"/>
    <property type="match status" value="1"/>
</dbReference>
<evidence type="ECO:0000256" key="1">
    <source>
        <dbReference type="ARBA" id="ARBA00004245"/>
    </source>
</evidence>
<comment type="subunit">
    <text evidence="6">Interacts with GNA12, GNA13, RND1, RND2 and RND3.</text>
</comment>
<evidence type="ECO:0000256" key="3">
    <source>
        <dbReference type="ARBA" id="ARBA00023054"/>
    </source>
</evidence>
<feature type="domain" description="Ubiquitin-like" evidence="12">
    <location>
        <begin position="403"/>
        <end position="482"/>
    </location>
</feature>
<dbReference type="Pfam" id="PF08059">
    <property type="entry name" value="SEP"/>
    <property type="match status" value="1"/>
</dbReference>
<keyword evidence="15" id="KW-1185">Reference proteome</keyword>
<reference evidence="14 15" key="2">
    <citation type="journal article" date="2023" name="Mol. Biol. Evol.">
        <title>Genomics of Secondarily Temperate Adaptation in the Only Non-Antarctic Icefish.</title>
        <authorList>
            <person name="Rivera-Colon A.G."/>
            <person name="Rayamajhi N."/>
            <person name="Minhas B.F."/>
            <person name="Madrigal G."/>
            <person name="Bilyk K.T."/>
            <person name="Yoon V."/>
            <person name="Hune M."/>
            <person name="Gregory S."/>
            <person name="Cheng C.H.C."/>
            <person name="Catchen J.M."/>
        </authorList>
    </citation>
    <scope>NUCLEOTIDE SEQUENCE [LARGE SCALE GENOMIC DNA]</scope>
    <source>
        <strain evidence="14">JMC-PN-2008</strain>
    </source>
</reference>
<comment type="caution">
    <text evidence="14">The sequence shown here is derived from an EMBL/GenBank/DDBJ whole genome shotgun (WGS) entry which is preliminary data.</text>
</comment>
<dbReference type="PANTHER" id="PTHR23333:SF4">
    <property type="entry name" value="UBX DOMAIN-CONTAINING PROTEIN 11"/>
    <property type="match status" value="1"/>
</dbReference>
<comment type="function">
    <text evidence="5">May be involved in the reorganization of actin cytoskeleton mediated by RND1, RND2 and RND3. Promotes RHOA activation mediated by GNA12 and GNA13.</text>
</comment>
<evidence type="ECO:0000259" key="13">
    <source>
        <dbReference type="PROSITE" id="PS51399"/>
    </source>
</evidence>
<dbReference type="InterPro" id="IPR000626">
    <property type="entry name" value="Ubiquitin-like_dom"/>
</dbReference>
<evidence type="ECO:0000256" key="8">
    <source>
        <dbReference type="ARBA" id="ARBA00075811"/>
    </source>
</evidence>
<evidence type="ECO:0000313" key="14">
    <source>
        <dbReference type="EMBL" id="KAK5862540.1"/>
    </source>
</evidence>
<evidence type="ECO:0000313" key="15">
    <source>
        <dbReference type="Proteomes" id="UP001346869"/>
    </source>
</evidence>
<dbReference type="PROSITE" id="PS50053">
    <property type="entry name" value="UBIQUITIN_2"/>
    <property type="match status" value="1"/>
</dbReference>
<dbReference type="PANTHER" id="PTHR23333">
    <property type="entry name" value="UBX DOMAIN CONTAINING PROTEIN"/>
    <property type="match status" value="1"/>
</dbReference>
<dbReference type="GO" id="GO:0005856">
    <property type="term" value="C:cytoskeleton"/>
    <property type="evidence" value="ECO:0007669"/>
    <property type="project" value="UniProtKB-SubCell"/>
</dbReference>
<evidence type="ECO:0000256" key="7">
    <source>
        <dbReference type="ARBA" id="ARBA00073759"/>
    </source>
</evidence>
<organism evidence="14 15">
    <name type="scientific">Eleginops maclovinus</name>
    <name type="common">Patagonian blennie</name>
    <name type="synonym">Eleginus maclovinus</name>
    <dbReference type="NCBI Taxonomy" id="56733"/>
    <lineage>
        <taxon>Eukaryota</taxon>
        <taxon>Metazoa</taxon>
        <taxon>Chordata</taxon>
        <taxon>Craniata</taxon>
        <taxon>Vertebrata</taxon>
        <taxon>Euteleostomi</taxon>
        <taxon>Actinopterygii</taxon>
        <taxon>Neopterygii</taxon>
        <taxon>Teleostei</taxon>
        <taxon>Neoteleostei</taxon>
        <taxon>Acanthomorphata</taxon>
        <taxon>Eupercaria</taxon>
        <taxon>Perciformes</taxon>
        <taxon>Notothenioidei</taxon>
        <taxon>Eleginopidae</taxon>
        <taxon>Eleginops</taxon>
    </lineage>
</organism>
<dbReference type="Gene3D" id="3.30.420.210">
    <property type="entry name" value="SEP domain"/>
    <property type="match status" value="1"/>
</dbReference>
<evidence type="ECO:0000256" key="5">
    <source>
        <dbReference type="ARBA" id="ARBA00059434"/>
    </source>
</evidence>
<evidence type="ECO:0000259" key="12">
    <source>
        <dbReference type="PROSITE" id="PS50053"/>
    </source>
</evidence>
<protein>
    <recommendedName>
        <fullName evidence="7">UBX domain-containing protein 11</fullName>
    </recommendedName>
    <alternativeName>
        <fullName evidence="9">Socius</fullName>
    </alternativeName>
    <alternativeName>
        <fullName evidence="8">UBX domain-containing protein 5</fullName>
    </alternativeName>
</protein>
<feature type="compositionally biased region" description="Basic and acidic residues" evidence="10">
    <location>
        <begin position="309"/>
        <end position="318"/>
    </location>
</feature>
<sequence>MSSPLSMLKKTRRTPLQGPLNEQWGGQKVSFRRNLIKEFQTALTEDDETSDVKASLTSHMATNDACKSKALLKKGSAPSDFELMSAMMQRVSMLEKKVMSQAREIERKDERITVLEKKEGLLKESEGSLRPGGRDYLERRCQQLQNQVREMDSFLNDYGLIWVGDSESSDSAKSEQPHNLERGLWQPDTSVVSSFHMNFDLVLQSVKELNILGGEGECFVQSTPTGAHLAKKDPVQLSLYSNGIVMFDGPFRSYQEHSTQRCMQDLMDGYFPSELQERFPDGVPFEVHDRRDEGFITRLPWNNFPGEGKAVRGEKDESSNTVSSQLPGKKLSVDQFLNRLPKAVVKAGRVVDIRDSLRAALQGSSTAESSSSMILIDTPALKAMKERMQTSSSERPSSPSDVITMKVKSEDGNHTYVLKMCFSETIGHLRQYLDKHRGGGLTGYDIISAYPQRRYDDDRQTLRTGGLTTNASLLLRKRQQQPHSLTEVNKII</sequence>
<name>A0AAN7XMP3_ELEMC</name>
<keyword evidence="2" id="KW-0963">Cytoplasm</keyword>
<proteinExistence type="predicted"/>
<dbReference type="GO" id="GO:0043161">
    <property type="term" value="P:proteasome-mediated ubiquitin-dependent protein catabolic process"/>
    <property type="evidence" value="ECO:0007669"/>
    <property type="project" value="TreeGrafter"/>
</dbReference>
<comment type="subcellular location">
    <subcellularLocation>
        <location evidence="1">Cytoplasm</location>
        <location evidence="1">Cytoskeleton</location>
    </subcellularLocation>
</comment>